<evidence type="ECO:0008006" key="3">
    <source>
        <dbReference type="Google" id="ProtNLM"/>
    </source>
</evidence>
<dbReference type="EMBL" id="JASCZI010122675">
    <property type="protein sequence ID" value="MED6164595.1"/>
    <property type="molecule type" value="Genomic_DNA"/>
</dbReference>
<protein>
    <recommendedName>
        <fullName evidence="3">RNA methyltransferase</fullName>
    </recommendedName>
</protein>
<dbReference type="InterPro" id="IPR029063">
    <property type="entry name" value="SAM-dependent_MTases_sf"/>
</dbReference>
<organism evidence="1 2">
    <name type="scientific">Stylosanthes scabra</name>
    <dbReference type="NCBI Taxonomy" id="79078"/>
    <lineage>
        <taxon>Eukaryota</taxon>
        <taxon>Viridiplantae</taxon>
        <taxon>Streptophyta</taxon>
        <taxon>Embryophyta</taxon>
        <taxon>Tracheophyta</taxon>
        <taxon>Spermatophyta</taxon>
        <taxon>Magnoliopsida</taxon>
        <taxon>eudicotyledons</taxon>
        <taxon>Gunneridae</taxon>
        <taxon>Pentapetalae</taxon>
        <taxon>rosids</taxon>
        <taxon>fabids</taxon>
        <taxon>Fabales</taxon>
        <taxon>Fabaceae</taxon>
        <taxon>Papilionoideae</taxon>
        <taxon>50 kb inversion clade</taxon>
        <taxon>dalbergioids sensu lato</taxon>
        <taxon>Dalbergieae</taxon>
        <taxon>Pterocarpus clade</taxon>
        <taxon>Stylosanthes</taxon>
    </lineage>
</organism>
<name>A0ABU6UTH1_9FABA</name>
<accession>A0ABU6UTH1</accession>
<keyword evidence="2" id="KW-1185">Reference proteome</keyword>
<reference evidence="1 2" key="1">
    <citation type="journal article" date="2023" name="Plants (Basel)">
        <title>Bridging the Gap: Combining Genomics and Transcriptomics Approaches to Understand Stylosanthes scabra, an Orphan Legume from the Brazilian Caatinga.</title>
        <authorList>
            <person name="Ferreira-Neto J.R.C."/>
            <person name="da Silva M.D."/>
            <person name="Binneck E."/>
            <person name="de Melo N.F."/>
            <person name="da Silva R.H."/>
            <person name="de Melo A.L.T.M."/>
            <person name="Pandolfi V."/>
            <person name="Bustamante F.O."/>
            <person name="Brasileiro-Vidal A.C."/>
            <person name="Benko-Iseppon A.M."/>
        </authorList>
    </citation>
    <scope>NUCLEOTIDE SEQUENCE [LARGE SCALE GENOMIC DNA]</scope>
    <source>
        <tissue evidence="1">Leaves</tissue>
    </source>
</reference>
<sequence>MTVVEDEFKQLLANQKSPQEDPHLELLRKKWFEHKECLDIGCNNGTFTRDIVGDHHFVSMYKQW</sequence>
<comment type="caution">
    <text evidence="1">The sequence shown here is derived from an EMBL/GenBank/DDBJ whole genome shotgun (WGS) entry which is preliminary data.</text>
</comment>
<dbReference type="Proteomes" id="UP001341840">
    <property type="component" value="Unassembled WGS sequence"/>
</dbReference>
<dbReference type="Gene3D" id="3.40.50.150">
    <property type="entry name" value="Vaccinia Virus protein VP39"/>
    <property type="match status" value="1"/>
</dbReference>
<evidence type="ECO:0000313" key="1">
    <source>
        <dbReference type="EMBL" id="MED6164595.1"/>
    </source>
</evidence>
<gene>
    <name evidence="1" type="ORF">PIB30_091688</name>
</gene>
<proteinExistence type="predicted"/>
<evidence type="ECO:0000313" key="2">
    <source>
        <dbReference type="Proteomes" id="UP001341840"/>
    </source>
</evidence>